<evidence type="ECO:0000256" key="1">
    <source>
        <dbReference type="SAM" id="MobiDB-lite"/>
    </source>
</evidence>
<protein>
    <submittedName>
        <fullName evidence="2">Uncharacterized protein</fullName>
    </submittedName>
</protein>
<name>K0S5T2_THAOC</name>
<feature type="region of interest" description="Disordered" evidence="1">
    <location>
        <begin position="1"/>
        <end position="44"/>
    </location>
</feature>
<accession>K0S5T2</accession>
<comment type="caution">
    <text evidence="2">The sequence shown here is derived from an EMBL/GenBank/DDBJ whole genome shotgun (WGS) entry which is preliminary data.</text>
</comment>
<reference evidence="2 3" key="1">
    <citation type="journal article" date="2012" name="Genome Biol.">
        <title>Genome and low-iron response of an oceanic diatom adapted to chronic iron limitation.</title>
        <authorList>
            <person name="Lommer M."/>
            <person name="Specht M."/>
            <person name="Roy A.S."/>
            <person name="Kraemer L."/>
            <person name="Andreson R."/>
            <person name="Gutowska M.A."/>
            <person name="Wolf J."/>
            <person name="Bergner S.V."/>
            <person name="Schilhabel M.B."/>
            <person name="Klostermeier U.C."/>
            <person name="Beiko R.G."/>
            <person name="Rosenstiel P."/>
            <person name="Hippler M."/>
            <person name="Laroche J."/>
        </authorList>
    </citation>
    <scope>NUCLEOTIDE SEQUENCE [LARGE SCALE GENOMIC DNA]</scope>
    <source>
        <strain evidence="2 3">CCMP1005</strain>
    </source>
</reference>
<feature type="compositionally biased region" description="Low complexity" evidence="1">
    <location>
        <begin position="29"/>
        <end position="39"/>
    </location>
</feature>
<organism evidence="2 3">
    <name type="scientific">Thalassiosira oceanica</name>
    <name type="common">Marine diatom</name>
    <dbReference type="NCBI Taxonomy" id="159749"/>
    <lineage>
        <taxon>Eukaryota</taxon>
        <taxon>Sar</taxon>
        <taxon>Stramenopiles</taxon>
        <taxon>Ochrophyta</taxon>
        <taxon>Bacillariophyta</taxon>
        <taxon>Coscinodiscophyceae</taxon>
        <taxon>Thalassiosirophycidae</taxon>
        <taxon>Thalassiosirales</taxon>
        <taxon>Thalassiosiraceae</taxon>
        <taxon>Thalassiosira</taxon>
    </lineage>
</organism>
<gene>
    <name evidence="2" type="ORF">THAOC_23904</name>
</gene>
<dbReference type="OrthoDB" id="10639161at2759"/>
<dbReference type="EMBL" id="AGNL01032026">
    <property type="protein sequence ID" value="EJK56251.1"/>
    <property type="molecule type" value="Genomic_DNA"/>
</dbReference>
<dbReference type="eggNOG" id="ENOG502QYUJ">
    <property type="taxonomic scope" value="Eukaryota"/>
</dbReference>
<dbReference type="Proteomes" id="UP000266841">
    <property type="component" value="Unassembled WGS sequence"/>
</dbReference>
<sequence>MLHQQNRQNDRGPGEATTEGLGPWNRVASGPESSSTESSDLAMGDAVSRVRSSEARWVWWVWRVAFCLSHAPITHNNFPSKALLSREPVKTGLLARTHGVVSTIQGAIAKPQANNACHTPGRGLWISTINSYQSLTLPLKFWFQPSTKDNSASIIMSKSFSLFDMLDSNAPFAAVVTAQQVIDSHANEDSRASDGKTLELLERADDIESLSQDSAAWDQVRTILASGLSHSNAQVAMRYLVVHRVLFKKSLTNTDMFGSQLWSLSHNLIARHLLRDVGGPRRDPCHSDWDTSACVLDMMSQLAISHATASIGNEVGGQIESTLEKMCSILSKDTDACIFSMMDPYAGWFEVWCRFVDSLTLMKIIQKSSLGGICLMRCKSRGKAESVTSLWKQMCKDGCTLAEVERCNFVQSLSLLRTMILLCGKSDELFRLIVSQAPEVGDATSSVVGKEARDDGYRKGQEREAALEPFLNVVNGGDEERIVQLCESVISHVYGTLRKRVFS</sequence>
<proteinExistence type="predicted"/>
<dbReference type="AlphaFoldDB" id="K0S5T2"/>
<evidence type="ECO:0000313" key="3">
    <source>
        <dbReference type="Proteomes" id="UP000266841"/>
    </source>
</evidence>
<evidence type="ECO:0000313" key="2">
    <source>
        <dbReference type="EMBL" id="EJK56251.1"/>
    </source>
</evidence>
<keyword evidence="3" id="KW-1185">Reference proteome</keyword>